<feature type="compositionally biased region" description="Low complexity" evidence="1">
    <location>
        <begin position="316"/>
        <end position="341"/>
    </location>
</feature>
<feature type="compositionally biased region" description="Basic and acidic residues" evidence="1">
    <location>
        <begin position="1151"/>
        <end position="1164"/>
    </location>
</feature>
<keyword evidence="3" id="KW-1185">Reference proteome</keyword>
<feature type="region of interest" description="Disordered" evidence="1">
    <location>
        <begin position="953"/>
        <end position="1008"/>
    </location>
</feature>
<feature type="compositionally biased region" description="Polar residues" evidence="1">
    <location>
        <begin position="1071"/>
        <end position="1081"/>
    </location>
</feature>
<feature type="region of interest" description="Disordered" evidence="1">
    <location>
        <begin position="811"/>
        <end position="853"/>
    </location>
</feature>
<feature type="region of interest" description="Disordered" evidence="1">
    <location>
        <begin position="314"/>
        <end position="341"/>
    </location>
</feature>
<feature type="compositionally biased region" description="Low complexity" evidence="1">
    <location>
        <begin position="963"/>
        <end position="973"/>
    </location>
</feature>
<dbReference type="Proteomes" id="UP000887578">
    <property type="component" value="Unplaced"/>
</dbReference>
<proteinExistence type="predicted"/>
<accession>A0A914QEF5</accession>
<feature type="region of interest" description="Disordered" evidence="1">
    <location>
        <begin position="663"/>
        <end position="723"/>
    </location>
</feature>
<feature type="region of interest" description="Disordered" evidence="1">
    <location>
        <begin position="225"/>
        <end position="251"/>
    </location>
</feature>
<feature type="compositionally biased region" description="Polar residues" evidence="1">
    <location>
        <begin position="1042"/>
        <end position="1064"/>
    </location>
</feature>
<feature type="compositionally biased region" description="Polar residues" evidence="1">
    <location>
        <begin position="1667"/>
        <end position="1682"/>
    </location>
</feature>
<feature type="compositionally biased region" description="Polar residues" evidence="1">
    <location>
        <begin position="1329"/>
        <end position="1340"/>
    </location>
</feature>
<organism evidence="3 4">
    <name type="scientific">Panagrolaimus davidi</name>
    <dbReference type="NCBI Taxonomy" id="227884"/>
    <lineage>
        <taxon>Eukaryota</taxon>
        <taxon>Metazoa</taxon>
        <taxon>Ecdysozoa</taxon>
        <taxon>Nematoda</taxon>
        <taxon>Chromadorea</taxon>
        <taxon>Rhabditida</taxon>
        <taxon>Tylenchina</taxon>
        <taxon>Panagrolaimomorpha</taxon>
        <taxon>Panagrolaimoidea</taxon>
        <taxon>Panagrolaimidae</taxon>
        <taxon>Panagrolaimus</taxon>
    </lineage>
</organism>
<feature type="compositionally biased region" description="Low complexity" evidence="1">
    <location>
        <begin position="282"/>
        <end position="297"/>
    </location>
</feature>
<feature type="compositionally biased region" description="Polar residues" evidence="1">
    <location>
        <begin position="665"/>
        <end position="684"/>
    </location>
</feature>
<evidence type="ECO:0000256" key="2">
    <source>
        <dbReference type="SAM" id="SignalP"/>
    </source>
</evidence>
<keyword evidence="2" id="KW-0732">Signal</keyword>
<feature type="signal peptide" evidence="2">
    <location>
        <begin position="1"/>
        <end position="21"/>
    </location>
</feature>
<feature type="compositionally biased region" description="Polar residues" evidence="1">
    <location>
        <begin position="811"/>
        <end position="838"/>
    </location>
</feature>
<feature type="chain" id="PRO_5037111042" evidence="2">
    <location>
        <begin position="22"/>
        <end position="2257"/>
    </location>
</feature>
<feature type="compositionally biased region" description="Basic and acidic residues" evidence="1">
    <location>
        <begin position="1656"/>
        <end position="1666"/>
    </location>
</feature>
<feature type="region of interest" description="Disordered" evidence="1">
    <location>
        <begin position="1129"/>
        <end position="1164"/>
    </location>
</feature>
<feature type="region of interest" description="Disordered" evidence="1">
    <location>
        <begin position="1649"/>
        <end position="1722"/>
    </location>
</feature>
<dbReference type="WBParaSite" id="PDA_v2.g29704.t1">
    <property type="protein sequence ID" value="PDA_v2.g29704.t1"/>
    <property type="gene ID" value="PDA_v2.g29704"/>
</dbReference>
<feature type="region of interest" description="Disordered" evidence="1">
    <location>
        <begin position="282"/>
        <end position="302"/>
    </location>
</feature>
<evidence type="ECO:0000313" key="4">
    <source>
        <dbReference type="WBParaSite" id="PDA_v2.g29704.t1"/>
    </source>
</evidence>
<feature type="compositionally biased region" description="Low complexity" evidence="1">
    <location>
        <begin position="685"/>
        <end position="696"/>
    </location>
</feature>
<feature type="compositionally biased region" description="Polar residues" evidence="1">
    <location>
        <begin position="2029"/>
        <end position="2041"/>
    </location>
</feature>
<feature type="region of interest" description="Disordered" evidence="1">
    <location>
        <begin position="1329"/>
        <end position="1349"/>
    </location>
</feature>
<evidence type="ECO:0000313" key="3">
    <source>
        <dbReference type="Proteomes" id="UP000887578"/>
    </source>
</evidence>
<feature type="compositionally biased region" description="Low complexity" evidence="1">
    <location>
        <begin position="1683"/>
        <end position="1704"/>
    </location>
</feature>
<name>A0A914QEF5_9BILA</name>
<reference evidence="4" key="1">
    <citation type="submission" date="2022-11" db="UniProtKB">
        <authorList>
            <consortium name="WormBaseParasite"/>
        </authorList>
    </citation>
    <scope>IDENTIFICATION</scope>
</reference>
<protein>
    <submittedName>
        <fullName evidence="4">Uncharacterized protein</fullName>
    </submittedName>
</protein>
<sequence length="2257" mass="241281">MFARKFLFLAFIYWLITLSLQFELSKKHVHENGIKEFTVKNVIKGNQCSCACVCIPPGVTSTGPLPTPEKNDTNIPGQKRNGKKIIFLSKSKQKHFLEYTIVKEIKGNLCDCACTCLPKDKPAQLSPITTTTFIPISTSTQWIPPSTTTTSEAITPTTAKLFVTPSTTSIFEIPSSTTATVYLPKTSTTEFVPPQTQSTTTTPATQTPSAVPIATTTITASIPTTTLPLTSKSPSTTSESTTEKAVTSTTPLTTIQSTTTPILSTSTSEVVTSTTPAATTTVTTTTKIPQTSQSTTTNSVPQTTVPITAFPETVKTTSSMPPTSSLPTTSEAITSQSTTTTTELTNSSSISTIPIIHSTKASPFFTFSTIGETEATTEIATTTPPLTQPSTTLKHIPNDLQNINTDEEDITDEKVLEVPNSIKDHTPLKNNKKQEEVAPSIDENHINADDNDIVTTTISTIIEKVITSTEASTIQAFETPASKTIVPSTPEPSTVLPATATTELTPTSEATPSSTIVLSTTPVLPNSTAATETTIDATTEFIPTNVEADSSTFSTLSPINSTILLSATSENTLTTVSEATTVLPTTETDSTTSVTNAASNVTQNVFSTTSETAQNVEVLSTLEHSTVFPSTLISTVLNDKITATTFIEDIAVSSTKNFIVESKDGSNSTTTLTSDESENFDTLKSSTSSTTTPETSFKNTTLTKLEDDSSEPTESLETSEGNSQYTTLKSKILTSTDSNTISSTKNIISESEDENISKTTLNSDDISTLLTSTSETILENSTITESVSKISETTKTAETLKNNFESTTFAPANPITLSTTDKESSFSTPEINETTSEIETAELPITSTTAEADEETTIISTTSKKGAITSTSSETTIDVSDSTLTLTTEIGITIKPDGETTSTLVKSTTSEEDVDDSTTILPVTSTISDTPAETSTIGSTKSAEEIIIFSTMPTTVSEEKESTLTTTEASETSQPSVEPKPAETDAPKNVITDEITISEKATSPSTLEELEITTEAAITDSTTLQVTTVATGSHEIEKIITASKSSEEAQTSSETVSPLQTSVQESKETTNQEASFVTAPTSSSSESSDEDLLSTATPATTVRIVNPKFKEKVENLLTRIREQIAKLKRMKASTSTLPPPPPSENIIDGGTGDKDIPKEGEENKVDSKVSVEDMLQHFKESREKMSHENDGTTTLSAEITEEAPTTESVSTAAKTETIIPDFSLETALTYATTAAEKIKTDITESSTIDITLEKETVKTTLMPTSPISSTKTNNEGTFVVTNVQSTTPHEIDITTKLQAKTDVEEMLTTVNLPDDAEITNAATEISPTTSDFSVSATGATPTEAVTDAEKETTTINPLESTTISHIETDQITNTITSTVTEVSAKSPFVAESNEDTTIHKIETTIPQKTESIITTQAVVETTTVETANINDDKTTTIKKLENDKTTGKVVEPTTISTILIIEENSLPTETTFAPTDGPTKAEVETTQILISSATPKQEGENTKTTISLTDILSTNPAAVTEAQTTVNLDATEKEIPTTTSITEPTNFVSSETTESSTSDERTTSIEVTTLPTTTVFEEATDASKAIIETEIQKQKSTTIPKIVIASNLTTNFAQNADKSKTTVPETTVSSASTEIKEIVTTVPLTADTTAHTTTNKVEKTTEEVRPSETTSTALESNPSIVESTTQSTISIPSSTAKTETTTESMHSEPAFATEASNDSDEESFEAVASVKVENAEATAASLLSPSDETTQDATTTVTSTSSIEEATSLKKETTAQIAETTIFETTASPIEFIEISTTPKISVTIAQHISETPTTESHTTLKKTTLPESEETELINSESKETIINPVPSTVIITTDQVTKKTTLPESEEPEEISAETIGLEITKTSETTSTTSKFVEAQTTTPYSSSKISTTEIPAFNKDSTTIAGSFAFVTEAEASTLSTLTVTPNLIVTEKTTAFAEPLKKITIGFQHQTEEVSTVTETEPVLFTSGSEITETARKLTTPTEITVLPTTENPSTITAELKSSEETESINQSPSTKEATIQTTEQATMLVTVESTVSTITQTPLIEASTVSQTDEILSTEITKNNLEAETSLESSTLSKPTTPIDSQLSIDDSGLEPLFENPRFSNIRKIGQSIIEQVPINVEKEGKEGKEEENAATISLWNKNNIQDGKFKVINKPILKSLTQSNAWENMIEQATTTKPVETIDLGNILKTNILQTTTMTSKIASNENANTRFVISDELARRIEQVCFFIFSIII</sequence>
<feature type="region of interest" description="Disordered" evidence="1">
    <location>
        <begin position="1041"/>
        <end position="1095"/>
    </location>
</feature>
<feature type="region of interest" description="Disordered" evidence="1">
    <location>
        <begin position="2021"/>
        <end position="2041"/>
    </location>
</feature>
<evidence type="ECO:0000256" key="1">
    <source>
        <dbReference type="SAM" id="MobiDB-lite"/>
    </source>
</evidence>